<keyword evidence="2" id="KW-0472">Membrane</keyword>
<evidence type="ECO:0000259" key="3">
    <source>
        <dbReference type="Pfam" id="PF25130"/>
    </source>
</evidence>
<name>A0AAJ0GNZ7_9PEZI</name>
<feature type="compositionally biased region" description="Polar residues" evidence="1">
    <location>
        <begin position="48"/>
        <end position="67"/>
    </location>
</feature>
<feature type="compositionally biased region" description="Low complexity" evidence="1">
    <location>
        <begin position="582"/>
        <end position="613"/>
    </location>
</feature>
<evidence type="ECO:0000313" key="4">
    <source>
        <dbReference type="EMBL" id="KAK3303459.1"/>
    </source>
</evidence>
<dbReference type="GeneID" id="87882342"/>
<feature type="region of interest" description="Disordered" evidence="1">
    <location>
        <begin position="581"/>
        <end position="669"/>
    </location>
</feature>
<keyword evidence="5" id="KW-1185">Reference proteome</keyword>
<evidence type="ECO:0000313" key="5">
    <source>
        <dbReference type="Proteomes" id="UP001273166"/>
    </source>
</evidence>
<feature type="compositionally biased region" description="Polar residues" evidence="1">
    <location>
        <begin position="74"/>
        <end position="96"/>
    </location>
</feature>
<dbReference type="Proteomes" id="UP001273166">
    <property type="component" value="Unassembled WGS sequence"/>
</dbReference>
<reference evidence="4" key="2">
    <citation type="submission" date="2023-06" db="EMBL/GenBank/DDBJ databases">
        <authorList>
            <consortium name="Lawrence Berkeley National Laboratory"/>
            <person name="Mondo S.J."/>
            <person name="Hensen N."/>
            <person name="Bonometti L."/>
            <person name="Westerberg I."/>
            <person name="Brannstrom I.O."/>
            <person name="Guillou S."/>
            <person name="Cros-Aarteil S."/>
            <person name="Calhoun S."/>
            <person name="Haridas S."/>
            <person name="Kuo A."/>
            <person name="Pangilinan J."/>
            <person name="Riley R."/>
            <person name="Labutti K."/>
            <person name="Andreopoulos B."/>
            <person name="Lipzen A."/>
            <person name="Chen C."/>
            <person name="Yanf M."/>
            <person name="Daum C."/>
            <person name="Ng V."/>
            <person name="Clum A."/>
            <person name="Steindorff A."/>
            <person name="Ohm R."/>
            <person name="Martin F."/>
            <person name="Silar P."/>
            <person name="Natvig D."/>
            <person name="Lalanne C."/>
            <person name="Gautier V."/>
            <person name="Ament-Velasquez S.L."/>
            <person name="Kruys A."/>
            <person name="Hutchinson M.I."/>
            <person name="Powell A.J."/>
            <person name="Barry K."/>
            <person name="Miller A.N."/>
            <person name="Grigoriev I.V."/>
            <person name="Debuchy R."/>
            <person name="Gladieux P."/>
            <person name="Thoren M.H."/>
            <person name="Johannesson H."/>
        </authorList>
    </citation>
    <scope>NUCLEOTIDE SEQUENCE</scope>
    <source>
        <strain evidence="4">CBS 333.67</strain>
    </source>
</reference>
<feature type="region of interest" description="Disordered" evidence="1">
    <location>
        <begin position="42"/>
        <end position="128"/>
    </location>
</feature>
<evidence type="ECO:0000256" key="2">
    <source>
        <dbReference type="SAM" id="Phobius"/>
    </source>
</evidence>
<feature type="domain" description="DUF7820" evidence="3">
    <location>
        <begin position="658"/>
        <end position="814"/>
    </location>
</feature>
<feature type="compositionally biased region" description="Polar residues" evidence="1">
    <location>
        <begin position="104"/>
        <end position="124"/>
    </location>
</feature>
<dbReference type="PANTHER" id="PTHR42078:SF1">
    <property type="entry name" value="GLUCAN 1, 4-ALPHA-GLUCOSIDASE"/>
    <property type="match status" value="1"/>
</dbReference>
<feature type="region of interest" description="Disordered" evidence="1">
    <location>
        <begin position="287"/>
        <end position="307"/>
    </location>
</feature>
<organism evidence="4 5">
    <name type="scientific">Chaetomium strumarium</name>
    <dbReference type="NCBI Taxonomy" id="1170767"/>
    <lineage>
        <taxon>Eukaryota</taxon>
        <taxon>Fungi</taxon>
        <taxon>Dikarya</taxon>
        <taxon>Ascomycota</taxon>
        <taxon>Pezizomycotina</taxon>
        <taxon>Sordariomycetes</taxon>
        <taxon>Sordariomycetidae</taxon>
        <taxon>Sordariales</taxon>
        <taxon>Chaetomiaceae</taxon>
        <taxon>Chaetomium</taxon>
    </lineage>
</organism>
<dbReference type="EMBL" id="JAUDZG010000006">
    <property type="protein sequence ID" value="KAK3303459.1"/>
    <property type="molecule type" value="Genomic_DNA"/>
</dbReference>
<feature type="domain" description="DUF7820" evidence="3">
    <location>
        <begin position="384"/>
        <end position="611"/>
    </location>
</feature>
<gene>
    <name evidence="4" type="ORF">B0T15DRAFT_275723</name>
</gene>
<dbReference type="AlphaFoldDB" id="A0AAJ0GNZ7"/>
<comment type="caution">
    <text evidence="4">The sequence shown here is derived from an EMBL/GenBank/DDBJ whole genome shotgun (WGS) entry which is preliminary data.</text>
</comment>
<feature type="region of interest" description="Disordered" evidence="1">
    <location>
        <begin position="374"/>
        <end position="398"/>
    </location>
</feature>
<dbReference type="PANTHER" id="PTHR42078">
    <property type="entry name" value="GLUCAN 1, 4-ALPHA-GLUCOSIDASE"/>
    <property type="match status" value="1"/>
</dbReference>
<keyword evidence="2" id="KW-1133">Transmembrane helix</keyword>
<reference evidence="4" key="1">
    <citation type="journal article" date="2023" name="Mol. Phylogenet. Evol.">
        <title>Genome-scale phylogeny and comparative genomics of the fungal order Sordariales.</title>
        <authorList>
            <person name="Hensen N."/>
            <person name="Bonometti L."/>
            <person name="Westerberg I."/>
            <person name="Brannstrom I.O."/>
            <person name="Guillou S."/>
            <person name="Cros-Aarteil S."/>
            <person name="Calhoun S."/>
            <person name="Haridas S."/>
            <person name="Kuo A."/>
            <person name="Mondo S."/>
            <person name="Pangilinan J."/>
            <person name="Riley R."/>
            <person name="LaButti K."/>
            <person name="Andreopoulos B."/>
            <person name="Lipzen A."/>
            <person name="Chen C."/>
            <person name="Yan M."/>
            <person name="Daum C."/>
            <person name="Ng V."/>
            <person name="Clum A."/>
            <person name="Steindorff A."/>
            <person name="Ohm R.A."/>
            <person name="Martin F."/>
            <person name="Silar P."/>
            <person name="Natvig D.O."/>
            <person name="Lalanne C."/>
            <person name="Gautier V."/>
            <person name="Ament-Velasquez S.L."/>
            <person name="Kruys A."/>
            <person name="Hutchinson M.I."/>
            <person name="Powell A.J."/>
            <person name="Barry K."/>
            <person name="Miller A.N."/>
            <person name="Grigoriev I.V."/>
            <person name="Debuchy R."/>
            <person name="Gladieux P."/>
            <person name="Hiltunen Thoren M."/>
            <person name="Johannesson H."/>
        </authorList>
    </citation>
    <scope>NUCLEOTIDE SEQUENCE</scope>
    <source>
        <strain evidence="4">CBS 333.67</strain>
    </source>
</reference>
<dbReference type="Pfam" id="PF25130">
    <property type="entry name" value="DUF7820"/>
    <property type="match status" value="2"/>
</dbReference>
<keyword evidence="2" id="KW-0812">Transmembrane</keyword>
<feature type="transmembrane region" description="Helical" evidence="2">
    <location>
        <begin position="344"/>
        <end position="369"/>
    </location>
</feature>
<accession>A0AAJ0GNZ7</accession>
<protein>
    <recommendedName>
        <fullName evidence="3">DUF7820 domain-containing protein</fullName>
    </recommendedName>
</protein>
<feature type="compositionally biased region" description="Low complexity" evidence="1">
    <location>
        <begin position="656"/>
        <end position="669"/>
    </location>
</feature>
<dbReference type="RefSeq" id="XP_062719239.1">
    <property type="nucleotide sequence ID" value="XM_062863513.1"/>
</dbReference>
<evidence type="ECO:0000256" key="1">
    <source>
        <dbReference type="SAM" id="MobiDB-lite"/>
    </source>
</evidence>
<dbReference type="InterPro" id="IPR056722">
    <property type="entry name" value="DUF7820"/>
</dbReference>
<proteinExistence type="predicted"/>
<sequence length="816" mass="87623">MAPTNDKPSDLEQRVSTRTSVRISLGSLDEDYELAAGGMVADGFRPTYATNGTEPSTPSLASGSSTIVGEDSPGPTSRAAQRPSTPKFQLVLNSSSRQEHTRLTRQATNSTESTVYHPSDSPYQGPSAPSHPYQMYPQNVRLARTLSTTTTITTTASVSSYSGPRGPSHPYSLYPQTDGIESSATPAPPIPLGFHGLPDQYQRRIGPEGEDVADIIGPDGHTEQLPPYTRYPDEAYLRKAAAVEGIPDVVRGVATPLSAVVTAPASAALTIPGAGGIGLATRNPEFESTEDFGSPRSRHSTRSFASDDSVRRLNTDIGEISEKRKPLKKWQVWMTRKACRVVPYWALCLAGTMLLIMTVVLGVVIGVVLDKDDRPPRKKPDWEPTFDVSPIPTPPPDLQPLPTGTFGMPLMTNRVSSTCFQDPTLSQAWKCNQVISGLQLAVLKHDRDYLASLDCNHSLTLMNNVYAYGQQPPLIQKSVALELVEDKFEQHRGPAWFKVLSYNKTVILPEGLLNASGSSQQQARHVASISAGISNFKRKGVAQPGEKPWICNWPNTYLELFIFPQQNSSYSNWPNLTETLATSSSTETPSTSSSTTSSTTSGPSPTPTSSEGSYGDDPFPDGGTEQSAPGGIDTVFATGFPSGGHKNNWIRGAGHSPESTSSWSSTESTTTFTTSTITETSSFTATTPGPFGPIDTGDSVPLPPPPYPKVVKLEERRVSTSGAPMAQCTQVEIQGPGQEARIVRHHDGRPVVVDLVETDTFMPGPLPSTKDLTKRSSSSSSFAVEEERLQGMVLPRGGGGAPVPDITPCGCIWYLT</sequence>